<gene>
    <name evidence="1" type="primary">PHOSPHO1_2</name>
    <name evidence="1" type="ORF">DSO57_1023694</name>
</gene>
<keyword evidence="1" id="KW-0378">Hydrolase</keyword>
<reference evidence="1" key="1">
    <citation type="submission" date="2022-04" db="EMBL/GenBank/DDBJ databases">
        <title>Genome of the entomopathogenic fungus Entomophthora muscae.</title>
        <authorList>
            <person name="Elya C."/>
            <person name="Lovett B.R."/>
            <person name="Lee E."/>
            <person name="Macias A.M."/>
            <person name="Hajek A.E."/>
            <person name="De Bivort B.L."/>
            <person name="Kasson M.T."/>
            <person name="De Fine Licht H.H."/>
            <person name="Stajich J.E."/>
        </authorList>
    </citation>
    <scope>NUCLEOTIDE SEQUENCE</scope>
    <source>
        <strain evidence="1">Berkeley</strain>
    </source>
</reference>
<evidence type="ECO:0000313" key="1">
    <source>
        <dbReference type="EMBL" id="KAJ9080553.1"/>
    </source>
</evidence>
<organism evidence="1 2">
    <name type="scientific">Entomophthora muscae</name>
    <dbReference type="NCBI Taxonomy" id="34485"/>
    <lineage>
        <taxon>Eukaryota</taxon>
        <taxon>Fungi</taxon>
        <taxon>Fungi incertae sedis</taxon>
        <taxon>Zoopagomycota</taxon>
        <taxon>Entomophthoromycotina</taxon>
        <taxon>Entomophthoromycetes</taxon>
        <taxon>Entomophthorales</taxon>
        <taxon>Entomophthoraceae</taxon>
        <taxon>Entomophthora</taxon>
    </lineage>
</organism>
<protein>
    <submittedName>
        <fullName evidence="1">Phosphatase phospho1</fullName>
        <ecNumber evidence="1">3.1.3.7</ecNumber>
    </submittedName>
</protein>
<keyword evidence="2" id="KW-1185">Reference proteome</keyword>
<comment type="caution">
    <text evidence="1">The sequence shown here is derived from an EMBL/GenBank/DDBJ whole genome shotgun (WGS) entry which is preliminary data.</text>
</comment>
<dbReference type="EC" id="3.1.3.7" evidence="1"/>
<dbReference type="Proteomes" id="UP001165960">
    <property type="component" value="Unassembled WGS sequence"/>
</dbReference>
<evidence type="ECO:0000313" key="2">
    <source>
        <dbReference type="Proteomes" id="UP001165960"/>
    </source>
</evidence>
<name>A0ACC2U145_9FUNG</name>
<sequence length="239" mass="27241">MKSTKILIIYDFDWSLSDKDSDHHVFEKFGVDTTHYSDEHHSWVTFVNECLFEIYQKGISPPQFSTLFNDFPISESMVRAIKFAKEKGADLYIISDGNTFFLDLAMSKHDIKDCFTKIITHKANFHENGLIELSPVFPEGTHDCKTNSVRYGTTCSIHMCKGIKVSELKTSEYGKTIYIGDGKNDFCAACKLKSDDLLLVRKGRALAKILEDDMSQISAEVQYWTDASEVLARFQKELS</sequence>
<accession>A0ACC2U145</accession>
<proteinExistence type="predicted"/>
<dbReference type="EMBL" id="QTSX02001545">
    <property type="protein sequence ID" value="KAJ9080553.1"/>
    <property type="molecule type" value="Genomic_DNA"/>
</dbReference>